<evidence type="ECO:0000313" key="1">
    <source>
        <dbReference type="EMBL" id="RNL83114.1"/>
    </source>
</evidence>
<dbReference type="OrthoDB" id="1157201at2"/>
<accession>A0A3N0E5I6</accession>
<reference evidence="1 2" key="1">
    <citation type="submission" date="2018-10" db="EMBL/GenBank/DDBJ databases">
        <title>Sinomicrobium pectinilyticum sp. nov., a pectinase-producing bacterium isolated from alkaline and saline soil, and emended description of the genus Sinomicrobium.</title>
        <authorList>
            <person name="Cheng B."/>
            <person name="Li C."/>
            <person name="Lai Q."/>
            <person name="Du M."/>
            <person name="Shao Z."/>
            <person name="Xu P."/>
            <person name="Yang C."/>
        </authorList>
    </citation>
    <scope>NUCLEOTIDE SEQUENCE [LARGE SCALE GENOMIC DNA]</scope>
    <source>
        <strain evidence="1 2">5DNS001</strain>
    </source>
</reference>
<protein>
    <submittedName>
        <fullName evidence="1">Uncharacterized protein</fullName>
    </submittedName>
</protein>
<dbReference type="EMBL" id="RJTM01000107">
    <property type="protein sequence ID" value="RNL83114.1"/>
    <property type="molecule type" value="Genomic_DNA"/>
</dbReference>
<keyword evidence="2" id="KW-1185">Reference proteome</keyword>
<dbReference type="Proteomes" id="UP000267469">
    <property type="component" value="Unassembled WGS sequence"/>
</dbReference>
<comment type="caution">
    <text evidence="1">The sequence shown here is derived from an EMBL/GenBank/DDBJ whole genome shotgun (WGS) entry which is preliminary data.</text>
</comment>
<sequence length="296" mass="34596">MNLTKSRETSYVLRLHTEPGIRGYEAWIKTRIKKGERSFFSGIKAEYSLECKGFFNTEALRYRLKCEKQIPVDSKGFPVKKVSKAMQIALQLGSVNNDLTFQVSPGLKILRLENTAEVREKWNRIKPDLEKRYPDLKEYIADYEWQLKEDNIQRCYTEDTFYRFLFPDIFDKAHSEYFTTNREFVLHDAVEGLSLPVLWQGKLKDFYRILDTGKLEFRGELQTDHPKFPGKKLNLLVGSLADEGSQHALSFDYSGHYDLKPKSGRIEGGEVKTLVTIGNIYRKETETRLKLLRDER</sequence>
<gene>
    <name evidence="1" type="ORF">ED312_15740</name>
</gene>
<proteinExistence type="predicted"/>
<name>A0A3N0E5I6_SINP1</name>
<evidence type="ECO:0000313" key="2">
    <source>
        <dbReference type="Proteomes" id="UP000267469"/>
    </source>
</evidence>
<dbReference type="RefSeq" id="WP_123216975.1">
    <property type="nucleotide sequence ID" value="NZ_RJTM01000107.1"/>
</dbReference>
<organism evidence="1 2">
    <name type="scientific">Sinomicrobium pectinilyticum</name>
    <dbReference type="NCBI Taxonomy" id="1084421"/>
    <lineage>
        <taxon>Bacteria</taxon>
        <taxon>Pseudomonadati</taxon>
        <taxon>Bacteroidota</taxon>
        <taxon>Flavobacteriia</taxon>
        <taxon>Flavobacteriales</taxon>
        <taxon>Flavobacteriaceae</taxon>
        <taxon>Sinomicrobium</taxon>
    </lineage>
</organism>
<dbReference type="AlphaFoldDB" id="A0A3N0E5I6"/>